<evidence type="ECO:0000313" key="2">
    <source>
        <dbReference type="EMBL" id="AJF08114.1"/>
    </source>
</evidence>
<accession>A0A0B5FTU9</accession>
<name>A0A0B5FTU9_9BACT</name>
<dbReference type="Gene3D" id="2.40.10.220">
    <property type="entry name" value="predicted glycosyltransferase like domains"/>
    <property type="match status" value="1"/>
</dbReference>
<dbReference type="EMBL" id="CP010312">
    <property type="protein sequence ID" value="AJF08114.1"/>
    <property type="molecule type" value="Genomic_DNA"/>
</dbReference>
<proteinExistence type="predicted"/>
<dbReference type="KEGG" id="gsb:GSUB_16515"/>
<dbReference type="Proteomes" id="UP000035036">
    <property type="component" value="Plasmid pGSUB1"/>
</dbReference>
<dbReference type="OrthoDB" id="5454592at2"/>
<keyword evidence="3" id="KW-1185">Reference proteome</keyword>
<feature type="domain" description="PilZ" evidence="1">
    <location>
        <begin position="122"/>
        <end position="226"/>
    </location>
</feature>
<dbReference type="HOGENOM" id="CLU_1136780_0_0_7"/>
<dbReference type="GO" id="GO:0035438">
    <property type="term" value="F:cyclic-di-GMP binding"/>
    <property type="evidence" value="ECO:0007669"/>
    <property type="project" value="InterPro"/>
</dbReference>
<protein>
    <recommendedName>
        <fullName evidence="1">PilZ domain-containing protein</fullName>
    </recommendedName>
</protein>
<geneLocation type="plasmid" evidence="2 3">
    <name>pGSUB1</name>
</geneLocation>
<dbReference type="InterPro" id="IPR009875">
    <property type="entry name" value="PilZ_domain"/>
</dbReference>
<keyword evidence="2" id="KW-0614">Plasmid</keyword>
<dbReference type="Pfam" id="PF07238">
    <property type="entry name" value="PilZ"/>
    <property type="match status" value="1"/>
</dbReference>
<dbReference type="RefSeq" id="WP_040202741.1">
    <property type="nucleotide sequence ID" value="NZ_CP010312.1"/>
</dbReference>
<sequence length="244" mass="28228">MPRKKDEISLIILCSLSNRDLLEKIPQEMGASFDTVFSVDDIYHHPVVTKKYHGFVLDTANVQKLEKHQRTIIQRMQQAFPMLFLDTTTLYQKENDPQWFWSDRFVERFVEAVNKFSPRPVRNQARVRLPLHGHICMASHFKNSLRVVTENISEGGAFLLLNESERFETGDMAWVKISEICEDNPIKASVRWVSKWGENGKFPGVGVEFVRIETEHKEKIKQILEQAKNEQESSLSPEGVVDAI</sequence>
<gene>
    <name evidence="2" type="ORF">GSUB_16515</name>
</gene>
<dbReference type="AlphaFoldDB" id="A0A0B5FTU9"/>
<organism evidence="2 3">
    <name type="scientific">Geoalkalibacter subterraneus</name>
    <dbReference type="NCBI Taxonomy" id="483547"/>
    <lineage>
        <taxon>Bacteria</taxon>
        <taxon>Pseudomonadati</taxon>
        <taxon>Thermodesulfobacteriota</taxon>
        <taxon>Desulfuromonadia</taxon>
        <taxon>Desulfuromonadales</taxon>
        <taxon>Geoalkalibacteraceae</taxon>
        <taxon>Geoalkalibacter</taxon>
    </lineage>
</organism>
<evidence type="ECO:0000313" key="3">
    <source>
        <dbReference type="Proteomes" id="UP000035036"/>
    </source>
</evidence>
<dbReference type="SUPFAM" id="SSF141371">
    <property type="entry name" value="PilZ domain-like"/>
    <property type="match status" value="1"/>
</dbReference>
<reference evidence="2 3" key="1">
    <citation type="journal article" date="2015" name="Genome Announc.">
        <title>Genomes of Geoalkalibacter ferrihydriticus Z-0531T and Geoalkalibacter subterraneus Red1T, Two Haloalkaliphilic Metal-Reducing Deltaproteobacteria.</title>
        <authorList>
            <person name="Badalamenti J.P."/>
            <person name="Krajmalnik-Brown R."/>
            <person name="Torres C.I."/>
            <person name="Bond D.R."/>
        </authorList>
    </citation>
    <scope>NUCLEOTIDE SEQUENCE [LARGE SCALE GENOMIC DNA]</scope>
    <source>
        <strain evidence="2 3">Red1</strain>
        <plasmid evidence="3">Plasmid pGSUB1</plasmid>
    </source>
</reference>
<evidence type="ECO:0000259" key="1">
    <source>
        <dbReference type="Pfam" id="PF07238"/>
    </source>
</evidence>